<accession>A0A0R1HNC0</accession>
<dbReference type="InterPro" id="IPR036938">
    <property type="entry name" value="PAP2/HPO_sf"/>
</dbReference>
<feature type="transmembrane region" description="Helical" evidence="1">
    <location>
        <begin position="55"/>
        <end position="78"/>
    </location>
</feature>
<dbReference type="AlphaFoldDB" id="A0A0R1HNC0"/>
<comment type="caution">
    <text evidence="3">The sequence shown here is derived from an EMBL/GenBank/DDBJ whole genome shotgun (WGS) entry which is preliminary data.</text>
</comment>
<dbReference type="CDD" id="cd03392">
    <property type="entry name" value="PAP2_like_2"/>
    <property type="match status" value="1"/>
</dbReference>
<dbReference type="InterPro" id="IPR000326">
    <property type="entry name" value="PAP2/HPO"/>
</dbReference>
<dbReference type="EMBL" id="AZDI01000016">
    <property type="protein sequence ID" value="KRK45092.1"/>
    <property type="molecule type" value="Genomic_DNA"/>
</dbReference>
<proteinExistence type="predicted"/>
<name>A0A0R1HNC0_9LACO</name>
<feature type="transmembrane region" description="Helical" evidence="1">
    <location>
        <begin position="125"/>
        <end position="147"/>
    </location>
</feature>
<feature type="transmembrane region" description="Helical" evidence="1">
    <location>
        <begin position="7"/>
        <end position="27"/>
    </location>
</feature>
<feature type="domain" description="Phosphatidic acid phosphatase type 2/haloperoxidase" evidence="2">
    <location>
        <begin position="85"/>
        <end position="197"/>
    </location>
</feature>
<evidence type="ECO:0000259" key="2">
    <source>
        <dbReference type="SMART" id="SM00014"/>
    </source>
</evidence>
<keyword evidence="4" id="KW-1185">Reference proteome</keyword>
<dbReference type="RefSeq" id="WP_057974787.1">
    <property type="nucleotide sequence ID" value="NZ_AZDI01000016.1"/>
</dbReference>
<dbReference type="PATRIC" id="fig|1423719.4.peg.537"/>
<gene>
    <name evidence="3" type="ORF">FC66_GL000529</name>
</gene>
<dbReference type="Pfam" id="PF01569">
    <property type="entry name" value="PAP2"/>
    <property type="match status" value="1"/>
</dbReference>
<dbReference type="STRING" id="1423719.FC66_GL000529"/>
<dbReference type="PANTHER" id="PTHR14969:SF13">
    <property type="entry name" value="AT30094P"/>
    <property type="match status" value="1"/>
</dbReference>
<evidence type="ECO:0000313" key="3">
    <source>
        <dbReference type="EMBL" id="KRK45092.1"/>
    </source>
</evidence>
<dbReference type="PANTHER" id="PTHR14969">
    <property type="entry name" value="SPHINGOSINE-1-PHOSPHATE PHOSPHOHYDROLASE"/>
    <property type="match status" value="1"/>
</dbReference>
<protein>
    <recommendedName>
        <fullName evidence="2">Phosphatidic acid phosphatase type 2/haloperoxidase domain-containing protein</fullName>
    </recommendedName>
</protein>
<evidence type="ECO:0000313" key="4">
    <source>
        <dbReference type="Proteomes" id="UP000051450"/>
    </source>
</evidence>
<organism evidence="3 4">
    <name type="scientific">Dellaglioa algida DSM 15638</name>
    <dbReference type="NCBI Taxonomy" id="1423719"/>
    <lineage>
        <taxon>Bacteria</taxon>
        <taxon>Bacillati</taxon>
        <taxon>Bacillota</taxon>
        <taxon>Bacilli</taxon>
        <taxon>Lactobacillales</taxon>
        <taxon>Lactobacillaceae</taxon>
        <taxon>Dellaglioa</taxon>
    </lineage>
</organism>
<evidence type="ECO:0000256" key="1">
    <source>
        <dbReference type="SAM" id="Phobius"/>
    </source>
</evidence>
<keyword evidence="1" id="KW-0812">Transmembrane</keyword>
<keyword evidence="1" id="KW-0472">Membrane</keyword>
<feature type="transmembrane region" description="Helical" evidence="1">
    <location>
        <begin position="154"/>
        <end position="174"/>
    </location>
</feature>
<feature type="transmembrane region" description="Helical" evidence="1">
    <location>
        <begin position="85"/>
        <end position="105"/>
    </location>
</feature>
<dbReference type="SUPFAM" id="SSF48317">
    <property type="entry name" value="Acid phosphatase/Vanadium-dependent haloperoxidase"/>
    <property type="match status" value="1"/>
</dbReference>
<dbReference type="SMART" id="SM00014">
    <property type="entry name" value="acidPPc"/>
    <property type="match status" value="1"/>
</dbReference>
<reference evidence="3 4" key="1">
    <citation type="journal article" date="2015" name="Genome Announc.">
        <title>Expanding the biotechnology potential of lactobacilli through comparative genomics of 213 strains and associated genera.</title>
        <authorList>
            <person name="Sun Z."/>
            <person name="Harris H.M."/>
            <person name="McCann A."/>
            <person name="Guo C."/>
            <person name="Argimon S."/>
            <person name="Zhang W."/>
            <person name="Yang X."/>
            <person name="Jeffery I.B."/>
            <person name="Cooney J.C."/>
            <person name="Kagawa T.F."/>
            <person name="Liu W."/>
            <person name="Song Y."/>
            <person name="Salvetti E."/>
            <person name="Wrobel A."/>
            <person name="Rasinkangas P."/>
            <person name="Parkhill J."/>
            <person name="Rea M.C."/>
            <person name="O'Sullivan O."/>
            <person name="Ritari J."/>
            <person name="Douillard F.P."/>
            <person name="Paul Ross R."/>
            <person name="Yang R."/>
            <person name="Briner A.E."/>
            <person name="Felis G.E."/>
            <person name="de Vos W.M."/>
            <person name="Barrangou R."/>
            <person name="Klaenhammer T.R."/>
            <person name="Caufield P.W."/>
            <person name="Cui Y."/>
            <person name="Zhang H."/>
            <person name="O'Toole P.W."/>
        </authorList>
    </citation>
    <scope>NUCLEOTIDE SEQUENCE [LARGE SCALE GENOMIC DNA]</scope>
    <source>
        <strain evidence="3 4">DSM 15638</strain>
    </source>
</reference>
<feature type="transmembrane region" description="Helical" evidence="1">
    <location>
        <begin position="186"/>
        <end position="203"/>
    </location>
</feature>
<dbReference type="Proteomes" id="UP000051450">
    <property type="component" value="Unassembled WGS sequence"/>
</dbReference>
<dbReference type="OrthoDB" id="9789113at2"/>
<keyword evidence="1" id="KW-1133">Transmembrane helix</keyword>
<dbReference type="Gene3D" id="1.20.144.10">
    <property type="entry name" value="Phosphatidic acid phosphatase type 2/haloperoxidase"/>
    <property type="match status" value="2"/>
</dbReference>
<sequence>MIKNKKYLVFLAVICGGLFLKLTWLVVIKNGFILDIDDYITAIIRAQPSTQLHQVMWMISWLSSPMMIFLYSIIVMAILYQLRGLIPVVWVGVIMLSGEFLVTFLKNTIQRPRPVGHGSIGGFSFPSGHTFGVALFCLVVMSIMMLEFKNSRQILINSLLVVWIILIMVSRVYLRAHFPTDTIGSVLLASTWTSIALMIYPTLKLKWLKKFNIEG</sequence>